<dbReference type="AlphaFoldDB" id="A0A9D2ECD9"/>
<dbReference type="EMBL" id="DXBY01000057">
    <property type="protein sequence ID" value="HIZ34771.1"/>
    <property type="molecule type" value="Genomic_DNA"/>
</dbReference>
<evidence type="ECO:0000313" key="3">
    <source>
        <dbReference type="Proteomes" id="UP000824037"/>
    </source>
</evidence>
<dbReference type="Gene3D" id="3.30.2010.10">
    <property type="entry name" value="Metalloproteases ('zincins'), catalytic domain"/>
    <property type="match status" value="1"/>
</dbReference>
<dbReference type="Proteomes" id="UP000824037">
    <property type="component" value="Unassembled WGS sequence"/>
</dbReference>
<reference evidence="2" key="2">
    <citation type="submission" date="2021-04" db="EMBL/GenBank/DDBJ databases">
        <authorList>
            <person name="Gilroy R."/>
        </authorList>
    </citation>
    <scope>NUCLEOTIDE SEQUENCE</scope>
    <source>
        <strain evidence="2">ChiGjej4B4-7305</strain>
    </source>
</reference>
<accession>A0A9D2ECD9</accession>
<sequence>MDLTGARELARGLLDEHGLHQWSLAFDSAKRRAGLCRYDTRTISLSRHLTALYSADEVRETVLHEIAHALAGPKARHGPAWRQVAWEIGATGHRCVAADAPTVPAPWVGMCPAGHRHERFRRPTRPMSCTRCRPGFSVDHLVHWRFHGREVDLGARYHRELADARARHRPPMLPL</sequence>
<evidence type="ECO:0000259" key="1">
    <source>
        <dbReference type="SMART" id="SM00731"/>
    </source>
</evidence>
<dbReference type="InterPro" id="IPR006640">
    <property type="entry name" value="SprT-like_domain"/>
</dbReference>
<dbReference type="GO" id="GO:0006950">
    <property type="term" value="P:response to stress"/>
    <property type="evidence" value="ECO:0007669"/>
    <property type="project" value="UniProtKB-ARBA"/>
</dbReference>
<name>A0A9D2ECD9_9MICO</name>
<organism evidence="2 3">
    <name type="scientific">Candidatus Ruania gallistercoris</name>
    <dbReference type="NCBI Taxonomy" id="2838746"/>
    <lineage>
        <taxon>Bacteria</taxon>
        <taxon>Bacillati</taxon>
        <taxon>Actinomycetota</taxon>
        <taxon>Actinomycetes</taxon>
        <taxon>Micrococcales</taxon>
        <taxon>Ruaniaceae</taxon>
        <taxon>Ruania</taxon>
    </lineage>
</organism>
<evidence type="ECO:0000313" key="2">
    <source>
        <dbReference type="EMBL" id="HIZ34771.1"/>
    </source>
</evidence>
<feature type="domain" description="SprT-like" evidence="1">
    <location>
        <begin position="1"/>
        <end position="139"/>
    </location>
</feature>
<comment type="caution">
    <text evidence="2">The sequence shown here is derived from an EMBL/GenBank/DDBJ whole genome shotgun (WGS) entry which is preliminary data.</text>
</comment>
<reference evidence="2" key="1">
    <citation type="journal article" date="2021" name="PeerJ">
        <title>Extensive microbial diversity within the chicken gut microbiome revealed by metagenomics and culture.</title>
        <authorList>
            <person name="Gilroy R."/>
            <person name="Ravi A."/>
            <person name="Getino M."/>
            <person name="Pursley I."/>
            <person name="Horton D.L."/>
            <person name="Alikhan N.F."/>
            <person name="Baker D."/>
            <person name="Gharbi K."/>
            <person name="Hall N."/>
            <person name="Watson M."/>
            <person name="Adriaenssens E.M."/>
            <person name="Foster-Nyarko E."/>
            <person name="Jarju S."/>
            <person name="Secka A."/>
            <person name="Antonio M."/>
            <person name="Oren A."/>
            <person name="Chaudhuri R.R."/>
            <person name="La Ragione R."/>
            <person name="Hildebrand F."/>
            <person name="Pallen M.J."/>
        </authorList>
    </citation>
    <scope>NUCLEOTIDE SEQUENCE</scope>
    <source>
        <strain evidence="2">ChiGjej4B4-7305</strain>
    </source>
</reference>
<dbReference type="SMART" id="SM00731">
    <property type="entry name" value="SprT"/>
    <property type="match status" value="1"/>
</dbReference>
<proteinExistence type="predicted"/>
<protein>
    <submittedName>
        <fullName evidence="2">SprT-like domain-containing protein</fullName>
    </submittedName>
</protein>
<dbReference type="Pfam" id="PF10263">
    <property type="entry name" value="SprT-like"/>
    <property type="match status" value="1"/>
</dbReference>
<gene>
    <name evidence="2" type="ORF">H9815_03245</name>
</gene>